<dbReference type="AlphaFoldDB" id="W4LCV5"/>
<reference evidence="3 4" key="1">
    <citation type="journal article" date="2014" name="Nature">
        <title>An environmental bacterial taxon with a large and distinct metabolic repertoire.</title>
        <authorList>
            <person name="Wilson M.C."/>
            <person name="Mori T."/>
            <person name="Ruckert C."/>
            <person name="Uria A.R."/>
            <person name="Helf M.J."/>
            <person name="Takada K."/>
            <person name="Gernert C."/>
            <person name="Steffens U.A."/>
            <person name="Heycke N."/>
            <person name="Schmitt S."/>
            <person name="Rinke C."/>
            <person name="Helfrich E.J."/>
            <person name="Brachmann A.O."/>
            <person name="Gurgui C."/>
            <person name="Wakimoto T."/>
            <person name="Kracht M."/>
            <person name="Crusemann M."/>
            <person name="Hentschel U."/>
            <person name="Abe I."/>
            <person name="Matsunaga S."/>
            <person name="Kalinowski J."/>
            <person name="Takeyama H."/>
            <person name="Piel J."/>
        </authorList>
    </citation>
    <scope>NUCLEOTIDE SEQUENCE [LARGE SCALE GENOMIC DNA]</scope>
    <source>
        <strain evidence="4">TSY1</strain>
    </source>
</reference>
<dbReference type="EMBL" id="AZHW01000869">
    <property type="protein sequence ID" value="ETW95802.1"/>
    <property type="molecule type" value="Genomic_DNA"/>
</dbReference>
<evidence type="ECO:0000256" key="1">
    <source>
        <dbReference type="ARBA" id="ARBA00007100"/>
    </source>
</evidence>
<name>W4LCV5_ENTF1</name>
<dbReference type="SUPFAM" id="SSF48452">
    <property type="entry name" value="TPR-like"/>
    <property type="match status" value="1"/>
</dbReference>
<dbReference type="Pfam" id="PF13369">
    <property type="entry name" value="Transglut_core2"/>
    <property type="match status" value="1"/>
</dbReference>
<evidence type="ECO:0000259" key="2">
    <source>
        <dbReference type="Pfam" id="PF13369"/>
    </source>
</evidence>
<feature type="domain" description="Protein SirB1 N-terminal" evidence="2">
    <location>
        <begin position="42"/>
        <end position="194"/>
    </location>
</feature>
<accession>W4LCV5</accession>
<proteinExistence type="inferred from homology"/>
<dbReference type="HOGENOM" id="CLU_063810_1_0_7"/>
<dbReference type="PANTHER" id="PTHR31350">
    <property type="entry name" value="SI:DKEY-261L7.2"/>
    <property type="match status" value="1"/>
</dbReference>
<dbReference type="InterPro" id="IPR011990">
    <property type="entry name" value="TPR-like_helical_dom_sf"/>
</dbReference>
<dbReference type="Proteomes" id="UP000019141">
    <property type="component" value="Unassembled WGS sequence"/>
</dbReference>
<evidence type="ECO:0000313" key="4">
    <source>
        <dbReference type="Proteomes" id="UP000019141"/>
    </source>
</evidence>
<dbReference type="InterPro" id="IPR032698">
    <property type="entry name" value="SirB1_N"/>
</dbReference>
<dbReference type="PANTHER" id="PTHR31350:SF21">
    <property type="entry name" value="F-BOX ONLY PROTEIN 21"/>
    <property type="match status" value="1"/>
</dbReference>
<organism evidence="3 4">
    <name type="scientific">Entotheonella factor</name>
    <dbReference type="NCBI Taxonomy" id="1429438"/>
    <lineage>
        <taxon>Bacteria</taxon>
        <taxon>Pseudomonadati</taxon>
        <taxon>Nitrospinota/Tectimicrobiota group</taxon>
        <taxon>Candidatus Tectimicrobiota</taxon>
        <taxon>Candidatus Entotheonellia</taxon>
        <taxon>Candidatus Entotheonellales</taxon>
        <taxon>Candidatus Entotheonellaceae</taxon>
        <taxon>Candidatus Entotheonella</taxon>
    </lineage>
</organism>
<keyword evidence="4" id="KW-1185">Reference proteome</keyword>
<protein>
    <recommendedName>
        <fullName evidence="2">Protein SirB1 N-terminal domain-containing protein</fullName>
    </recommendedName>
</protein>
<dbReference type="Gene3D" id="1.25.40.10">
    <property type="entry name" value="Tetratricopeptide repeat domain"/>
    <property type="match status" value="1"/>
</dbReference>
<dbReference type="Pfam" id="PF13371">
    <property type="entry name" value="TPR_9"/>
    <property type="match status" value="1"/>
</dbReference>
<sequence>MQMPEARRRFAALVERPQGEFRLAEAALYLAQEEYPEISVQTYLDRIDEMASAVKAELGLELDPVRIVQEINTHLFDILDFQGNREQYYDPRNSFLNDVIDRGLGIPITLSVIYIEVGRLVGLPIAGVGMPGHFIVQYTAQPEPFWIDPFERGTMMTRDACVERLRGIYGEQLPWRDEFLAPISDHHILHRMLNNLKQNYIRKQDFHRTLGAIECILILNPEIPTEIRDRGFVHYQLGHWQAALYDLQRYLDLYQEAPDASVISQHIAALRQRLES</sequence>
<evidence type="ECO:0000313" key="3">
    <source>
        <dbReference type="EMBL" id="ETW95802.1"/>
    </source>
</evidence>
<dbReference type="PATRIC" id="fig|1429438.4.peg.5544"/>
<comment type="caution">
    <text evidence="3">The sequence shown here is derived from an EMBL/GenBank/DDBJ whole genome shotgun (WGS) entry which is preliminary data.</text>
</comment>
<comment type="similarity">
    <text evidence="1">Belongs to the UPF0162 family.</text>
</comment>
<gene>
    <name evidence="3" type="ORF">ETSY1_29120</name>
</gene>